<dbReference type="InterPro" id="IPR016032">
    <property type="entry name" value="Sig_transdc_resp-reg_C-effctor"/>
</dbReference>
<dbReference type="PROSITE" id="PS50110">
    <property type="entry name" value="RESPONSE_REGULATORY"/>
    <property type="match status" value="1"/>
</dbReference>
<dbReference type="PROSITE" id="PS51755">
    <property type="entry name" value="OMPR_PHOB"/>
    <property type="match status" value="1"/>
</dbReference>
<dbReference type="GO" id="GO:0000976">
    <property type="term" value="F:transcription cis-regulatory region binding"/>
    <property type="evidence" value="ECO:0007669"/>
    <property type="project" value="TreeGrafter"/>
</dbReference>
<evidence type="ECO:0000256" key="4">
    <source>
        <dbReference type="ARBA" id="ARBA00023125"/>
    </source>
</evidence>
<protein>
    <submittedName>
        <fullName evidence="10">Transcriptional regulatory protein CusR</fullName>
    </submittedName>
</protein>
<evidence type="ECO:0000256" key="3">
    <source>
        <dbReference type="ARBA" id="ARBA00023015"/>
    </source>
</evidence>
<feature type="DNA-binding region" description="OmpR/PhoB-type" evidence="7">
    <location>
        <begin position="132"/>
        <end position="230"/>
    </location>
</feature>
<keyword evidence="3" id="KW-0805">Transcription regulation</keyword>
<evidence type="ECO:0000259" key="9">
    <source>
        <dbReference type="PROSITE" id="PS51755"/>
    </source>
</evidence>
<dbReference type="InterPro" id="IPR036388">
    <property type="entry name" value="WH-like_DNA-bd_sf"/>
</dbReference>
<dbReference type="Pfam" id="PF00072">
    <property type="entry name" value="Response_reg"/>
    <property type="match status" value="1"/>
</dbReference>
<dbReference type="SUPFAM" id="SSF46894">
    <property type="entry name" value="C-terminal effector domain of the bipartite response regulators"/>
    <property type="match status" value="1"/>
</dbReference>
<dbReference type="KEGG" id="bgp:BGL_1c14470"/>
<evidence type="ECO:0000256" key="2">
    <source>
        <dbReference type="ARBA" id="ARBA00023012"/>
    </source>
</evidence>
<dbReference type="GO" id="GO:0005829">
    <property type="term" value="C:cytosol"/>
    <property type="evidence" value="ECO:0007669"/>
    <property type="project" value="TreeGrafter"/>
</dbReference>
<dbReference type="GO" id="GO:0006355">
    <property type="term" value="P:regulation of DNA-templated transcription"/>
    <property type="evidence" value="ECO:0007669"/>
    <property type="project" value="InterPro"/>
</dbReference>
<dbReference type="SMART" id="SM00448">
    <property type="entry name" value="REC"/>
    <property type="match status" value="1"/>
</dbReference>
<keyword evidence="11" id="KW-1185">Reference proteome</keyword>
<dbReference type="PANTHER" id="PTHR48111">
    <property type="entry name" value="REGULATOR OF RPOS"/>
    <property type="match status" value="1"/>
</dbReference>
<dbReference type="PANTHER" id="PTHR48111:SF22">
    <property type="entry name" value="REGULATOR OF RPOS"/>
    <property type="match status" value="1"/>
</dbReference>
<evidence type="ECO:0000313" key="11">
    <source>
        <dbReference type="Proteomes" id="UP000031838"/>
    </source>
</evidence>
<keyword evidence="2" id="KW-0902">Two-component regulatory system</keyword>
<dbReference type="Proteomes" id="UP000031838">
    <property type="component" value="Chromosome 1"/>
</dbReference>
<dbReference type="InterPro" id="IPR001867">
    <property type="entry name" value="OmpR/PhoB-type_DNA-bd"/>
</dbReference>
<dbReference type="Pfam" id="PF00486">
    <property type="entry name" value="Trans_reg_C"/>
    <property type="match status" value="1"/>
</dbReference>
<dbReference type="GO" id="GO:0000156">
    <property type="term" value="F:phosphorelay response regulator activity"/>
    <property type="evidence" value="ECO:0007669"/>
    <property type="project" value="TreeGrafter"/>
</dbReference>
<reference evidence="10 11" key="2">
    <citation type="journal article" date="2016" name="Appl. Microbiol. Biotechnol.">
        <title>Mutations improving production and secretion of extracellular lipase by Burkholderia glumae PG1.</title>
        <authorList>
            <person name="Knapp A."/>
            <person name="Voget S."/>
            <person name="Gao R."/>
            <person name="Zaburannyi N."/>
            <person name="Krysciak D."/>
            <person name="Breuer M."/>
            <person name="Hauer B."/>
            <person name="Streit W.R."/>
            <person name="Muller R."/>
            <person name="Daniel R."/>
            <person name="Jaeger K.E."/>
        </authorList>
    </citation>
    <scope>NUCLEOTIDE SEQUENCE [LARGE SCALE GENOMIC DNA]</scope>
    <source>
        <strain evidence="10 11">PG1</strain>
    </source>
</reference>
<dbReference type="HOGENOM" id="CLU_000445_30_1_4"/>
<organism evidence="10 11">
    <name type="scientific">Burkholderia plantarii</name>
    <dbReference type="NCBI Taxonomy" id="41899"/>
    <lineage>
        <taxon>Bacteria</taxon>
        <taxon>Pseudomonadati</taxon>
        <taxon>Pseudomonadota</taxon>
        <taxon>Betaproteobacteria</taxon>
        <taxon>Burkholderiales</taxon>
        <taxon>Burkholderiaceae</taxon>
        <taxon>Burkholderia</taxon>
    </lineage>
</organism>
<dbReference type="Gene3D" id="3.40.50.2300">
    <property type="match status" value="1"/>
</dbReference>
<evidence type="ECO:0000256" key="5">
    <source>
        <dbReference type="ARBA" id="ARBA00023163"/>
    </source>
</evidence>
<dbReference type="InterPro" id="IPR011006">
    <property type="entry name" value="CheY-like_superfamily"/>
</dbReference>
<gene>
    <name evidence="10" type="primary">cusR1</name>
    <name evidence="10" type="ORF">BGL_1c14470</name>
</gene>
<dbReference type="AlphaFoldDB" id="A0A0B6RRF8"/>
<dbReference type="RefSeq" id="WP_052498282.1">
    <property type="nucleotide sequence ID" value="NZ_CP002580.1"/>
</dbReference>
<feature type="domain" description="OmpR/PhoB-type" evidence="9">
    <location>
        <begin position="132"/>
        <end position="230"/>
    </location>
</feature>
<dbReference type="SMART" id="SM00862">
    <property type="entry name" value="Trans_reg_C"/>
    <property type="match status" value="1"/>
</dbReference>
<dbReference type="EMBL" id="CP002580">
    <property type="protein sequence ID" value="AJK45963.1"/>
    <property type="molecule type" value="Genomic_DNA"/>
</dbReference>
<dbReference type="InterPro" id="IPR039420">
    <property type="entry name" value="WalR-like"/>
</dbReference>
<sequence>MTRILTIEPDAPLARRIAASLAREALTVEHAATAREALHHVTGGDYALVTVTHDIADIDGPTLVAAMRATGVALPILALDPDGSIERCVRMLKAGADDYQPFPLDFDELGARVHALLRRRDRPPAASTPEAAAQLRAPGIMLDRIRRIACVDATLVMLRPTEFRLLEFLMLNPDRVVTRRMILEAVWQHHFDPGTNLIEVHVKQLRKKIHDPAGRRFIRTVRRAGYYFSGEAAPDPREDEAPRLHIEQAIQGVAAR</sequence>
<comment type="caution">
    <text evidence="6">Lacks conserved residue(s) required for the propagation of feature annotation.</text>
</comment>
<dbReference type="InterPro" id="IPR001789">
    <property type="entry name" value="Sig_transdc_resp-reg_receiver"/>
</dbReference>
<keyword evidence="4 7" id="KW-0238">DNA-binding</keyword>
<evidence type="ECO:0000313" key="10">
    <source>
        <dbReference type="EMBL" id="AJK45963.1"/>
    </source>
</evidence>
<keyword evidence="1" id="KW-0597">Phosphoprotein</keyword>
<feature type="domain" description="Response regulatory" evidence="8">
    <location>
        <begin position="3"/>
        <end position="117"/>
    </location>
</feature>
<evidence type="ECO:0000259" key="8">
    <source>
        <dbReference type="PROSITE" id="PS50110"/>
    </source>
</evidence>
<accession>A0A0B6RRF8</accession>
<evidence type="ECO:0000256" key="1">
    <source>
        <dbReference type="ARBA" id="ARBA00022553"/>
    </source>
</evidence>
<dbReference type="GO" id="GO:0032993">
    <property type="term" value="C:protein-DNA complex"/>
    <property type="evidence" value="ECO:0007669"/>
    <property type="project" value="TreeGrafter"/>
</dbReference>
<dbReference type="Gene3D" id="1.10.10.10">
    <property type="entry name" value="Winged helix-like DNA-binding domain superfamily/Winged helix DNA-binding domain"/>
    <property type="match status" value="1"/>
</dbReference>
<reference evidence="11" key="1">
    <citation type="submission" date="2011-03" db="EMBL/GenBank/DDBJ databases">
        <authorList>
            <person name="Voget S."/>
            <person name="Streit W.R."/>
            <person name="Jaeger K.E."/>
            <person name="Daniel R."/>
        </authorList>
    </citation>
    <scope>NUCLEOTIDE SEQUENCE [LARGE SCALE GENOMIC DNA]</scope>
    <source>
        <strain evidence="11">PG1</strain>
    </source>
</reference>
<name>A0A0B6RRF8_BURPL</name>
<dbReference type="SUPFAM" id="SSF52172">
    <property type="entry name" value="CheY-like"/>
    <property type="match status" value="1"/>
</dbReference>
<evidence type="ECO:0000256" key="6">
    <source>
        <dbReference type="PROSITE-ProRule" id="PRU00169"/>
    </source>
</evidence>
<dbReference type="CDD" id="cd00383">
    <property type="entry name" value="trans_reg_C"/>
    <property type="match status" value="1"/>
</dbReference>
<proteinExistence type="predicted"/>
<evidence type="ECO:0000256" key="7">
    <source>
        <dbReference type="PROSITE-ProRule" id="PRU01091"/>
    </source>
</evidence>
<dbReference type="OrthoDB" id="2652196at2"/>
<keyword evidence="5" id="KW-0804">Transcription</keyword>